<proteinExistence type="predicted"/>
<dbReference type="InterPro" id="IPR011250">
    <property type="entry name" value="OMP/PagP_B-barrel"/>
</dbReference>
<protein>
    <recommendedName>
        <fullName evidence="1">DUF6089 domain-containing protein</fullName>
    </recommendedName>
</protein>
<dbReference type="AlphaFoldDB" id="A0A1C4CT72"/>
<feature type="domain" description="DUF6089" evidence="1">
    <location>
        <begin position="8"/>
        <end position="130"/>
    </location>
</feature>
<dbReference type="Pfam" id="PF19573">
    <property type="entry name" value="DUF6089"/>
    <property type="match status" value="1"/>
</dbReference>
<dbReference type="Proteomes" id="UP000242818">
    <property type="component" value="Unassembled WGS sequence"/>
</dbReference>
<dbReference type="OrthoDB" id="654178at2"/>
<evidence type="ECO:0000313" key="2">
    <source>
        <dbReference type="EMBL" id="SCC22248.1"/>
    </source>
</evidence>
<organism evidence="2 3">
    <name type="scientific">Chitinophaga costaii</name>
    <dbReference type="NCBI Taxonomy" id="1335309"/>
    <lineage>
        <taxon>Bacteria</taxon>
        <taxon>Pseudomonadati</taxon>
        <taxon>Bacteroidota</taxon>
        <taxon>Chitinophagia</taxon>
        <taxon>Chitinophagales</taxon>
        <taxon>Chitinophagaceae</taxon>
        <taxon>Chitinophaga</taxon>
    </lineage>
</organism>
<dbReference type="EMBL" id="FMAR01000004">
    <property type="protein sequence ID" value="SCC22248.1"/>
    <property type="molecule type" value="Genomic_DNA"/>
</dbReference>
<reference evidence="2 3" key="1">
    <citation type="submission" date="2016-08" db="EMBL/GenBank/DDBJ databases">
        <authorList>
            <person name="Seilhamer J.J."/>
        </authorList>
    </citation>
    <scope>NUCLEOTIDE SEQUENCE [LARGE SCALE GENOMIC DNA]</scope>
    <source>
        <strain evidence="2 3">A37T2</strain>
    </source>
</reference>
<gene>
    <name evidence="2" type="ORF">GA0116948_104284</name>
</gene>
<dbReference type="STRING" id="1335309.GA0116948_104284"/>
<keyword evidence="3" id="KW-1185">Reference proteome</keyword>
<dbReference type="Gene3D" id="2.40.160.20">
    <property type="match status" value="1"/>
</dbReference>
<evidence type="ECO:0000313" key="3">
    <source>
        <dbReference type="Proteomes" id="UP000242818"/>
    </source>
</evidence>
<name>A0A1C4CT72_9BACT</name>
<accession>A0A1C4CT72</accession>
<dbReference type="InterPro" id="IPR045743">
    <property type="entry name" value="DUF6089"/>
</dbReference>
<sequence length="287" mass="31996">MKKFPVLLLVLVLISHYGIAQSWHAGIFLGASNYSGDLAEKRIDFKYTGFSAGLMIKRDINPHLTLRLGLYYGRVSGADSTNSAKDLQARNLSFRSPIWEGSLIAEGNLLDIEETGFTPYVFAGVGLFSFYPTTRDAAGNTIKLRRLSTEGEGLPQYPDRSMYNLVAVSIPFGIGFKWMVSERIMMGVEVGLRKTFTDYIDDVSKTYVDQNTLLYERGATAAQFAYRGDEVTKNNTPGTYPPDGTVRGNPKQKDWYSFSGLTVTYRFGSKNGYGHWGKQKVSSCPKF</sequence>
<dbReference type="SUPFAM" id="SSF56925">
    <property type="entry name" value="OMPA-like"/>
    <property type="match status" value="1"/>
</dbReference>
<dbReference type="RefSeq" id="WP_123891717.1">
    <property type="nucleotide sequence ID" value="NZ_FMAR01000004.1"/>
</dbReference>
<evidence type="ECO:0000259" key="1">
    <source>
        <dbReference type="Pfam" id="PF19573"/>
    </source>
</evidence>